<sequence>MFIRFKVSLLLWCVFSTSLFAKESTPQVLRLYQNEFHFQYHIELLKMALDKTAAEYPEARVQFTEQVTPGRGLKMLEQGEVNVAFLASSKQREKMFIPIKVPLLQGLLGYRLLYIHQDNQDKFKQVNSANQLSHSFVAGFGSHWADLDVLRHNELPTQEVGTAKSLYRMLQAKRFDYFPRGVSEIWAEKKRLGPDLPDLIIEPNLALVYHLPMYVFVNKQNPELAERIEKGLQRAIEDLSFQELFLKYYSDAILKAKLPQRTIIHLENQDYLSEKPIDSSWWL</sequence>
<name>A0ABM6JMK7_9GAMM</name>
<keyword evidence="3" id="KW-1185">Reference proteome</keyword>
<dbReference type="EMBL" id="CP020472">
    <property type="protein sequence ID" value="ARD23411.1"/>
    <property type="molecule type" value="Genomic_DNA"/>
</dbReference>
<evidence type="ECO:0000256" key="1">
    <source>
        <dbReference type="SAM" id="SignalP"/>
    </source>
</evidence>
<dbReference type="SUPFAM" id="SSF53850">
    <property type="entry name" value="Periplasmic binding protein-like II"/>
    <property type="match status" value="1"/>
</dbReference>
<proteinExistence type="predicted"/>
<accession>A0ABM6JMK7</accession>
<keyword evidence="1" id="KW-0732">Signal</keyword>
<gene>
    <name evidence="2" type="ORF">SJ2017_3142</name>
</gene>
<evidence type="ECO:0008006" key="4">
    <source>
        <dbReference type="Google" id="ProtNLM"/>
    </source>
</evidence>
<dbReference type="Gene3D" id="3.40.190.10">
    <property type="entry name" value="Periplasmic binding protein-like II"/>
    <property type="match status" value="1"/>
</dbReference>
<dbReference type="RefSeq" id="WP_055023731.1">
    <property type="nucleotide sequence ID" value="NZ_CP020472.1"/>
</dbReference>
<protein>
    <recommendedName>
        <fullName evidence="4">Transporter substrate-binding domain-containing protein</fullName>
    </recommendedName>
</protein>
<dbReference type="Proteomes" id="UP000191820">
    <property type="component" value="Chromosome"/>
</dbReference>
<evidence type="ECO:0000313" key="3">
    <source>
        <dbReference type="Proteomes" id="UP000191820"/>
    </source>
</evidence>
<organism evidence="2 3">
    <name type="scientific">Shewanella japonica</name>
    <dbReference type="NCBI Taxonomy" id="93973"/>
    <lineage>
        <taxon>Bacteria</taxon>
        <taxon>Pseudomonadati</taxon>
        <taxon>Pseudomonadota</taxon>
        <taxon>Gammaproteobacteria</taxon>
        <taxon>Alteromonadales</taxon>
        <taxon>Shewanellaceae</taxon>
        <taxon>Shewanella</taxon>
    </lineage>
</organism>
<feature type="signal peptide" evidence="1">
    <location>
        <begin position="1"/>
        <end position="21"/>
    </location>
</feature>
<reference evidence="2 3" key="1">
    <citation type="submission" date="2017-03" db="EMBL/GenBank/DDBJ databases">
        <title>Genome sequencing of Shewanella japonica KCTC 22435.</title>
        <authorList>
            <person name="Kim K.M."/>
        </authorList>
    </citation>
    <scope>NUCLEOTIDE SEQUENCE [LARGE SCALE GENOMIC DNA]</scope>
    <source>
        <strain evidence="2 3">KCTC 22435</strain>
    </source>
</reference>
<feature type="chain" id="PRO_5045902490" description="Transporter substrate-binding domain-containing protein" evidence="1">
    <location>
        <begin position="22"/>
        <end position="283"/>
    </location>
</feature>
<evidence type="ECO:0000313" key="2">
    <source>
        <dbReference type="EMBL" id="ARD23411.1"/>
    </source>
</evidence>